<keyword evidence="3" id="KW-1185">Reference proteome</keyword>
<dbReference type="InterPro" id="IPR011013">
    <property type="entry name" value="Gal_mutarotase_sf_dom"/>
</dbReference>
<comment type="caution">
    <text evidence="2">The sequence shown here is derived from an EMBL/GenBank/DDBJ whole genome shotgun (WGS) entry which is preliminary data.</text>
</comment>
<accession>A0ABV5YNG3</accession>
<dbReference type="SUPFAM" id="SSF74650">
    <property type="entry name" value="Galactose mutarotase-like"/>
    <property type="match status" value="1"/>
</dbReference>
<evidence type="ECO:0000313" key="3">
    <source>
        <dbReference type="Proteomes" id="UP001589627"/>
    </source>
</evidence>
<dbReference type="InterPro" id="IPR008928">
    <property type="entry name" value="6-hairpin_glycosidase_sf"/>
</dbReference>
<proteinExistence type="predicted"/>
<dbReference type="PANTHER" id="PTHR11051:SF8">
    <property type="entry name" value="PROTEIN-GLUCOSYLGALACTOSYLHYDROXYLYSINE GLUCOSIDASE"/>
    <property type="match status" value="1"/>
</dbReference>
<reference evidence="2 3" key="1">
    <citation type="submission" date="2024-09" db="EMBL/GenBank/DDBJ databases">
        <authorList>
            <person name="Sun Q."/>
            <person name="Mori K."/>
        </authorList>
    </citation>
    <scope>NUCLEOTIDE SEQUENCE [LARGE SCALE GENOMIC DNA]</scope>
    <source>
        <strain evidence="2 3">TBRC 0563</strain>
    </source>
</reference>
<gene>
    <name evidence="2" type="ORF">ACFFNX_28870</name>
</gene>
<dbReference type="Pfam" id="PF03636">
    <property type="entry name" value="Glyco_hydro_65N"/>
    <property type="match status" value="1"/>
</dbReference>
<dbReference type="Proteomes" id="UP001589627">
    <property type="component" value="Unassembled WGS sequence"/>
</dbReference>
<dbReference type="RefSeq" id="WP_378208826.1">
    <property type="nucleotide sequence ID" value="NZ_JBHLZP010000257.1"/>
</dbReference>
<organism evidence="2 3">
    <name type="scientific">Actinoallomurus acaciae</name>
    <dbReference type="NCBI Taxonomy" id="502577"/>
    <lineage>
        <taxon>Bacteria</taxon>
        <taxon>Bacillati</taxon>
        <taxon>Actinomycetota</taxon>
        <taxon>Actinomycetes</taxon>
        <taxon>Streptosporangiales</taxon>
        <taxon>Thermomonosporaceae</taxon>
        <taxon>Actinoallomurus</taxon>
    </lineage>
</organism>
<sequence length="380" mass="42037">MDLRRGFEDARRAEDEWSLVYEGLEPRDEGTRETLLTCGNGYMAARGAAPEARADGVHYPGTYVAGVYNRLVSYVEGGPREDESIVNLPNWLPLTFRADEEDWFEPGSYRIVDHRAALDLRRGLYLRDLTVVDPRGRRTRVRQERLVSMDRPHLAYLRTVLTPEDWSGALCVRSLLDGRVENGNVAEFAALAKRHLGPPATGHDEHSVWLVAETTTSGIRVAEAMRTAVHAGSVPERRPVGGPGWAGEELTVAVEPGSPVTVDKTVAVYTSRDRAISEPLDAARRELADAPGFPAARDAHALVWEQLWRRFRLSFDGTDRVADRRAVNVHLCHVLQTLSHHSADWTWACPPAGCTGRRTGGGSSGTSCSSFRYRICACPS</sequence>
<dbReference type="InterPro" id="IPR037018">
    <property type="entry name" value="GH65_N"/>
</dbReference>
<protein>
    <recommendedName>
        <fullName evidence="1">Glycoside hydrolase family 65 N-terminal domain-containing protein</fullName>
    </recommendedName>
</protein>
<evidence type="ECO:0000259" key="1">
    <source>
        <dbReference type="Pfam" id="PF03636"/>
    </source>
</evidence>
<dbReference type="SUPFAM" id="SSF48208">
    <property type="entry name" value="Six-hairpin glycosidases"/>
    <property type="match status" value="1"/>
</dbReference>
<evidence type="ECO:0000313" key="2">
    <source>
        <dbReference type="EMBL" id="MFB9836193.1"/>
    </source>
</evidence>
<dbReference type="InterPro" id="IPR005196">
    <property type="entry name" value="Glyco_hydro_65_N"/>
</dbReference>
<dbReference type="EMBL" id="JBHLZP010000257">
    <property type="protein sequence ID" value="MFB9836193.1"/>
    <property type="molecule type" value="Genomic_DNA"/>
</dbReference>
<feature type="domain" description="Glycoside hydrolase family 65 N-terminal" evidence="1">
    <location>
        <begin position="21"/>
        <end position="272"/>
    </location>
</feature>
<name>A0ABV5YNG3_9ACTN</name>
<dbReference type="PANTHER" id="PTHR11051">
    <property type="entry name" value="GLYCOSYL HYDROLASE-RELATED"/>
    <property type="match status" value="1"/>
</dbReference>
<dbReference type="Gene3D" id="2.70.98.40">
    <property type="entry name" value="Glycoside hydrolase, family 65, N-terminal domain"/>
    <property type="match status" value="1"/>
</dbReference>